<evidence type="ECO:0000259" key="2">
    <source>
        <dbReference type="SMART" id="SM00219"/>
    </source>
</evidence>
<dbReference type="InterPro" id="IPR011009">
    <property type="entry name" value="Kinase-like_dom_sf"/>
</dbReference>
<feature type="region of interest" description="Disordered" evidence="1">
    <location>
        <begin position="1"/>
        <end position="29"/>
    </location>
</feature>
<dbReference type="PANTHER" id="PTHR44329:SF41">
    <property type="entry name" value="OS12G0163800 PROTEIN"/>
    <property type="match status" value="1"/>
</dbReference>
<dbReference type="PANTHER" id="PTHR44329">
    <property type="entry name" value="SERINE/THREONINE-PROTEIN KINASE TNNI3K-RELATED"/>
    <property type="match status" value="1"/>
</dbReference>
<dbReference type="Pfam" id="PF07714">
    <property type="entry name" value="PK_Tyr_Ser-Thr"/>
    <property type="match status" value="1"/>
</dbReference>
<dbReference type="STRING" id="3818.A0A444ZLB5"/>
<gene>
    <name evidence="3" type="ORF">Ahy_B04g071695</name>
</gene>
<evidence type="ECO:0000313" key="3">
    <source>
        <dbReference type="EMBL" id="RYR14970.1"/>
    </source>
</evidence>
<evidence type="ECO:0000313" key="4">
    <source>
        <dbReference type="Proteomes" id="UP000289738"/>
    </source>
</evidence>
<keyword evidence="4" id="KW-1185">Reference proteome</keyword>
<dbReference type="GO" id="GO:0004674">
    <property type="term" value="F:protein serine/threonine kinase activity"/>
    <property type="evidence" value="ECO:0007669"/>
    <property type="project" value="TreeGrafter"/>
</dbReference>
<comment type="caution">
    <text evidence="3">The sequence shown here is derived from an EMBL/GenBank/DDBJ whole genome shotgun (WGS) entry which is preliminary data.</text>
</comment>
<dbReference type="InterPro" id="IPR020635">
    <property type="entry name" value="Tyr_kinase_cat_dom"/>
</dbReference>
<feature type="compositionally biased region" description="Low complexity" evidence="1">
    <location>
        <begin position="20"/>
        <end position="29"/>
    </location>
</feature>
<accession>A0A444ZLB5</accession>
<dbReference type="EMBL" id="SDMP01000014">
    <property type="protein sequence ID" value="RYR14970.1"/>
    <property type="molecule type" value="Genomic_DNA"/>
</dbReference>
<dbReference type="SMART" id="SM00219">
    <property type="entry name" value="TyrKc"/>
    <property type="match status" value="1"/>
</dbReference>
<dbReference type="SUPFAM" id="SSF56112">
    <property type="entry name" value="Protein kinase-like (PK-like)"/>
    <property type="match status" value="1"/>
</dbReference>
<protein>
    <recommendedName>
        <fullName evidence="2">Tyrosine-protein kinase catalytic domain-containing protein</fullName>
    </recommendedName>
</protein>
<feature type="domain" description="Tyrosine-protein kinase catalytic" evidence="2">
    <location>
        <begin position="31"/>
        <end position="201"/>
    </location>
</feature>
<dbReference type="InterPro" id="IPR001245">
    <property type="entry name" value="Ser-Thr/Tyr_kinase_cat_dom"/>
</dbReference>
<proteinExistence type="predicted"/>
<reference evidence="3 4" key="1">
    <citation type="submission" date="2019-01" db="EMBL/GenBank/DDBJ databases">
        <title>Sequencing of cultivated peanut Arachis hypogaea provides insights into genome evolution and oil improvement.</title>
        <authorList>
            <person name="Chen X."/>
        </authorList>
    </citation>
    <scope>NUCLEOTIDE SEQUENCE [LARGE SCALE GENOMIC DNA]</scope>
    <source>
        <strain evidence="4">cv. Fuhuasheng</strain>
        <tissue evidence="3">Leaves</tissue>
    </source>
</reference>
<dbReference type="GO" id="GO:0004713">
    <property type="term" value="F:protein tyrosine kinase activity"/>
    <property type="evidence" value="ECO:0007669"/>
    <property type="project" value="InterPro"/>
</dbReference>
<dbReference type="Proteomes" id="UP000289738">
    <property type="component" value="Chromosome B04"/>
</dbReference>
<organism evidence="3 4">
    <name type="scientific">Arachis hypogaea</name>
    <name type="common">Peanut</name>
    <dbReference type="NCBI Taxonomy" id="3818"/>
    <lineage>
        <taxon>Eukaryota</taxon>
        <taxon>Viridiplantae</taxon>
        <taxon>Streptophyta</taxon>
        <taxon>Embryophyta</taxon>
        <taxon>Tracheophyta</taxon>
        <taxon>Spermatophyta</taxon>
        <taxon>Magnoliopsida</taxon>
        <taxon>eudicotyledons</taxon>
        <taxon>Gunneridae</taxon>
        <taxon>Pentapetalae</taxon>
        <taxon>rosids</taxon>
        <taxon>fabids</taxon>
        <taxon>Fabales</taxon>
        <taxon>Fabaceae</taxon>
        <taxon>Papilionoideae</taxon>
        <taxon>50 kb inversion clade</taxon>
        <taxon>dalbergioids sensu lato</taxon>
        <taxon>Dalbergieae</taxon>
        <taxon>Pterocarpus clade</taxon>
        <taxon>Arachis</taxon>
    </lineage>
</organism>
<dbReference type="InterPro" id="IPR051681">
    <property type="entry name" value="Ser/Thr_Kinases-Pseudokinases"/>
</dbReference>
<name>A0A444ZLB5_ARAHY</name>
<dbReference type="AlphaFoldDB" id="A0A444ZLB5"/>
<feature type="compositionally biased region" description="Basic residues" evidence="1">
    <location>
        <begin position="1"/>
        <end position="13"/>
    </location>
</feature>
<evidence type="ECO:0000256" key="1">
    <source>
        <dbReference type="SAM" id="MobiDB-lite"/>
    </source>
</evidence>
<dbReference type="Gene3D" id="1.10.510.10">
    <property type="entry name" value="Transferase(Phosphotransferase) domain 1"/>
    <property type="match status" value="1"/>
</dbReference>
<sequence length="232" mass="26493">MEMKGAKPRRRRYPLSDRTNSSSSNNFNKSVTKCNSLLLLLPPQPTPPVEHMKGGITITYAVERMKEGEEVMKLKLWISLKPSIRQFLVERPSNSSESVDVGLVMRQSSHLSEVVIMLVINHQPYDQKADVFSFSIILWELVTAKVPYDTMTPLQAAFGVRQGLCPELPKHGHPKLLYLRQRCWEADPSNRPSFQEITIELENLLQQVDCFSNLGEEQSCACCGLYWLQLQE</sequence>